<gene>
    <name evidence="6" type="ORF">LAD73_02925</name>
</gene>
<organism evidence="6 7">
    <name type="scientific">Mycoplasma tauri</name>
    <dbReference type="NCBI Taxonomy" id="547987"/>
    <lineage>
        <taxon>Bacteria</taxon>
        <taxon>Bacillati</taxon>
        <taxon>Mycoplasmatota</taxon>
        <taxon>Mollicutes</taxon>
        <taxon>Mycoplasmataceae</taxon>
        <taxon>Mycoplasma</taxon>
    </lineage>
</organism>
<keyword evidence="3 5" id="KW-1133">Transmembrane helix</keyword>
<dbReference type="PANTHER" id="PTHR33514">
    <property type="entry name" value="PROTEIN ABCI12, CHLOROPLASTIC"/>
    <property type="match status" value="1"/>
</dbReference>
<keyword evidence="7" id="KW-1185">Reference proteome</keyword>
<dbReference type="AlphaFoldDB" id="A0A953NEW2"/>
<comment type="caution">
    <text evidence="6">The sequence shown here is derived from an EMBL/GenBank/DDBJ whole genome shotgun (WGS) entry which is preliminary data.</text>
</comment>
<dbReference type="CDD" id="cd16914">
    <property type="entry name" value="EcfT"/>
    <property type="match status" value="1"/>
</dbReference>
<evidence type="ECO:0000256" key="5">
    <source>
        <dbReference type="SAM" id="Phobius"/>
    </source>
</evidence>
<evidence type="ECO:0000256" key="3">
    <source>
        <dbReference type="ARBA" id="ARBA00022989"/>
    </source>
</evidence>
<feature type="transmembrane region" description="Helical" evidence="5">
    <location>
        <begin position="129"/>
        <end position="147"/>
    </location>
</feature>
<sequence length="301" mass="35170">MNGNYSRYVMQNSFVHKLDPRFKIIFAVIYIIITFIAYDFITLAILLAPIIVLHIIATKNVTSLFKFMIMPLFIGFFIFWVNIYTMKYKIYEPDGSWTNEYAKLKDWYPFPISLGGDFHISWEAIARTLGLMLRVYILIIVTTLMVATTQPTLLSRALEDLFLPLKLLFIPTHVIVMIIYIALRFIPTLLEEAKRITKAQASRGVDYKNGKFKDKVKSFTTLIIPLFVSAFSKAEDLSNAMETRGYDPYAKRTKYRIIIPTWRDLILFILTIFVVVYVALIREQIWPWSNLDFQINASFNY</sequence>
<evidence type="ECO:0000256" key="2">
    <source>
        <dbReference type="ARBA" id="ARBA00022692"/>
    </source>
</evidence>
<dbReference type="InterPro" id="IPR003339">
    <property type="entry name" value="ABC/ECF_trnsptr_transmembrane"/>
</dbReference>
<evidence type="ECO:0000313" key="7">
    <source>
        <dbReference type="Proteomes" id="UP000772186"/>
    </source>
</evidence>
<keyword evidence="2 5" id="KW-0812">Transmembrane</keyword>
<dbReference type="GO" id="GO:0005886">
    <property type="term" value="C:plasma membrane"/>
    <property type="evidence" value="ECO:0007669"/>
    <property type="project" value="TreeGrafter"/>
</dbReference>
<evidence type="ECO:0000313" key="6">
    <source>
        <dbReference type="EMBL" id="MBZ4195653.1"/>
    </source>
</evidence>
<name>A0A953NEW2_9MOLU</name>
<feature type="transmembrane region" description="Helical" evidence="5">
    <location>
        <begin position="167"/>
        <end position="186"/>
    </location>
</feature>
<evidence type="ECO:0000256" key="1">
    <source>
        <dbReference type="ARBA" id="ARBA00004141"/>
    </source>
</evidence>
<dbReference type="Pfam" id="PF02361">
    <property type="entry name" value="CbiQ"/>
    <property type="match status" value="1"/>
</dbReference>
<reference evidence="6 7" key="1">
    <citation type="submission" date="2021-09" db="EMBL/GenBank/DDBJ databases">
        <title>WGS of Mycoplasma sp. Zaradi2 strains.</title>
        <authorList>
            <person name="Spergser J."/>
        </authorList>
    </citation>
    <scope>NUCLEOTIDE SEQUENCE [LARGE SCALE GENOMIC DNA]</scope>
    <source>
        <strain evidence="6 7">1331</strain>
    </source>
</reference>
<accession>A0A953NEW2</accession>
<evidence type="ECO:0000256" key="4">
    <source>
        <dbReference type="ARBA" id="ARBA00023136"/>
    </source>
</evidence>
<dbReference type="Proteomes" id="UP000772186">
    <property type="component" value="Unassembled WGS sequence"/>
</dbReference>
<feature type="transmembrane region" description="Helical" evidence="5">
    <location>
        <begin position="261"/>
        <end position="281"/>
    </location>
</feature>
<proteinExistence type="predicted"/>
<comment type="subcellular location">
    <subcellularLocation>
        <location evidence="1">Membrane</location>
        <topology evidence="1">Multi-pass membrane protein</topology>
    </subcellularLocation>
</comment>
<dbReference type="PANTHER" id="PTHR33514:SF13">
    <property type="entry name" value="PROTEIN ABCI12, CHLOROPLASTIC"/>
    <property type="match status" value="1"/>
</dbReference>
<dbReference type="EMBL" id="JAIQBY010000039">
    <property type="protein sequence ID" value="MBZ4195653.1"/>
    <property type="molecule type" value="Genomic_DNA"/>
</dbReference>
<feature type="transmembrane region" description="Helical" evidence="5">
    <location>
        <begin position="63"/>
        <end position="83"/>
    </location>
</feature>
<protein>
    <submittedName>
        <fullName evidence="6">Energy-coupling factor transporter transmembrane protein EcfT</fullName>
    </submittedName>
</protein>
<dbReference type="RefSeq" id="WP_205517539.1">
    <property type="nucleotide sequence ID" value="NZ_CP070479.1"/>
</dbReference>
<feature type="transmembrane region" description="Helical" evidence="5">
    <location>
        <begin position="24"/>
        <end position="57"/>
    </location>
</feature>
<keyword evidence="4 5" id="KW-0472">Membrane</keyword>